<keyword evidence="2" id="KW-1185">Reference proteome</keyword>
<protein>
    <submittedName>
        <fullName evidence="1">Isovaleryl-CoA dehydrogenase</fullName>
    </submittedName>
</protein>
<dbReference type="Proteomes" id="UP000805704">
    <property type="component" value="Chromosome 11"/>
</dbReference>
<name>A0ACB7FFT4_NIBAL</name>
<dbReference type="EMBL" id="CM024799">
    <property type="protein sequence ID" value="KAG8013355.1"/>
    <property type="molecule type" value="Genomic_DNA"/>
</dbReference>
<organism evidence="1 2">
    <name type="scientific">Nibea albiflora</name>
    <name type="common">Yellow drum</name>
    <name type="synonym">Corvina albiflora</name>
    <dbReference type="NCBI Taxonomy" id="240163"/>
    <lineage>
        <taxon>Eukaryota</taxon>
        <taxon>Metazoa</taxon>
        <taxon>Chordata</taxon>
        <taxon>Craniata</taxon>
        <taxon>Vertebrata</taxon>
        <taxon>Euteleostomi</taxon>
        <taxon>Actinopterygii</taxon>
        <taxon>Neopterygii</taxon>
        <taxon>Teleostei</taxon>
        <taxon>Neoteleostei</taxon>
        <taxon>Acanthomorphata</taxon>
        <taxon>Eupercaria</taxon>
        <taxon>Sciaenidae</taxon>
        <taxon>Nibea</taxon>
    </lineage>
</organism>
<accession>A0ACB7FFT4</accession>
<comment type="caution">
    <text evidence="1">The sequence shown here is derived from an EMBL/GenBank/DDBJ whole genome shotgun (WGS) entry which is preliminary data.</text>
</comment>
<sequence length="464" mass="51073">MFAVRNALRLGSRLSIPAVARRGCAGASTPVDDVVNGLTEDQIQVSHHWRANMQTNTKVHVSVQMSDVQLHTRSHSRLNKAVVHYSSTGRSSDTQVRKFYAEKLAPQADEIDKKNEFPGMREFWKEMGEMGLLGITAPVEYGGTGLGYLDHVIVMEEMSRVSAAIALSYGAHSNLCVNQLVRHATEKQKEKYLAKLLTGEHVGALAMSEPNAGSDVVSMKLKAQKKGDYYVLNGNKFWITNGPDADVLIVYAKTDPEAHQKGITAFIVEKGMPGFSTAQKLDKLGMRGSNTCELIFEDCKVPEENVLGPLNKGVYVLMSGLDLERLVLSAGPVGIMQAVLDHAVPYLHIREAFGQKIGQFQLMQGKMADMYTRLSSCRQYVYNVARACDKGHFNSMDCAGVILYCAENATQVALDGIQCLGGNGYINDYPMGRFLRDAKLYEIGAGTSEVRRLIIGRAFNSMFK</sequence>
<evidence type="ECO:0000313" key="1">
    <source>
        <dbReference type="EMBL" id="KAG8013355.1"/>
    </source>
</evidence>
<proteinExistence type="predicted"/>
<reference evidence="1" key="1">
    <citation type="submission" date="2020-04" db="EMBL/GenBank/DDBJ databases">
        <title>A chromosome-scale assembly and high-density genetic map of the yellow drum (Nibea albiflora) genome.</title>
        <authorList>
            <person name="Xu D."/>
            <person name="Zhang W."/>
            <person name="Chen R."/>
            <person name="Tan P."/>
            <person name="Wang L."/>
            <person name="Song H."/>
            <person name="Tian L."/>
            <person name="Zhu Q."/>
            <person name="Wang B."/>
        </authorList>
    </citation>
    <scope>NUCLEOTIDE SEQUENCE</scope>
    <source>
        <strain evidence="1">ZJHYS-2018</strain>
    </source>
</reference>
<gene>
    <name evidence="1" type="primary">IVD</name>
    <name evidence="1" type="ORF">GBF38_021680</name>
</gene>
<evidence type="ECO:0000313" key="2">
    <source>
        <dbReference type="Proteomes" id="UP000805704"/>
    </source>
</evidence>